<accession>A0A7E4V316</accession>
<reference evidence="1" key="1">
    <citation type="journal article" date="2013" name="Genetics">
        <title>The draft genome and transcriptome of Panagrellus redivivus are shaped by the harsh demands of a free-living lifestyle.</title>
        <authorList>
            <person name="Srinivasan J."/>
            <person name="Dillman A.R."/>
            <person name="Macchietto M.G."/>
            <person name="Heikkinen L."/>
            <person name="Lakso M."/>
            <person name="Fracchia K.M."/>
            <person name="Antoshechkin I."/>
            <person name="Mortazavi A."/>
            <person name="Wong G."/>
            <person name="Sternberg P.W."/>
        </authorList>
    </citation>
    <scope>NUCLEOTIDE SEQUENCE [LARGE SCALE GENOMIC DNA]</scope>
    <source>
        <strain evidence="1">MT8872</strain>
    </source>
</reference>
<dbReference type="Proteomes" id="UP000492821">
    <property type="component" value="Unassembled WGS sequence"/>
</dbReference>
<protein>
    <submittedName>
        <fullName evidence="2">Uncharacterized protein</fullName>
    </submittedName>
</protein>
<evidence type="ECO:0000313" key="1">
    <source>
        <dbReference type="Proteomes" id="UP000492821"/>
    </source>
</evidence>
<name>A0A7E4V316_PANRE</name>
<sequence>MRSMVVVGGPRRRELVVRRGQTTEAGWVDGLMYAEAAWLLGRGSTWTGLGDCMILDPSKYRKSMSSGY</sequence>
<reference evidence="2" key="2">
    <citation type="submission" date="2020-10" db="UniProtKB">
        <authorList>
            <consortium name="WormBaseParasite"/>
        </authorList>
    </citation>
    <scope>IDENTIFICATION</scope>
</reference>
<dbReference type="WBParaSite" id="Pan_g15844.t1">
    <property type="protein sequence ID" value="Pan_g15844.t1"/>
    <property type="gene ID" value="Pan_g15844"/>
</dbReference>
<dbReference type="AlphaFoldDB" id="A0A7E4V316"/>
<keyword evidence="1" id="KW-1185">Reference proteome</keyword>
<organism evidence="1 2">
    <name type="scientific">Panagrellus redivivus</name>
    <name type="common">Microworm</name>
    <dbReference type="NCBI Taxonomy" id="6233"/>
    <lineage>
        <taxon>Eukaryota</taxon>
        <taxon>Metazoa</taxon>
        <taxon>Ecdysozoa</taxon>
        <taxon>Nematoda</taxon>
        <taxon>Chromadorea</taxon>
        <taxon>Rhabditida</taxon>
        <taxon>Tylenchina</taxon>
        <taxon>Panagrolaimomorpha</taxon>
        <taxon>Panagrolaimoidea</taxon>
        <taxon>Panagrolaimidae</taxon>
        <taxon>Panagrellus</taxon>
    </lineage>
</organism>
<evidence type="ECO:0000313" key="2">
    <source>
        <dbReference type="WBParaSite" id="Pan_g15844.t1"/>
    </source>
</evidence>
<proteinExistence type="predicted"/>